<name>A0A0P9AD30_9CLOT</name>
<accession>A0A0P9AD30</accession>
<sequence length="111" mass="12813">MKTYKKPFDIKAFDIMGARESQDLFAIIDYRQDAFCKSEEYKTIDNKILALKEEILKTSKSDIEIPLKKLLDEITNLECTCYNAAYKDGMSDLMVALTLNKIQITEAEFIL</sequence>
<organism evidence="1 2">
    <name type="scientific">Oxobacter pfennigii</name>
    <dbReference type="NCBI Taxonomy" id="36849"/>
    <lineage>
        <taxon>Bacteria</taxon>
        <taxon>Bacillati</taxon>
        <taxon>Bacillota</taxon>
        <taxon>Clostridia</taxon>
        <taxon>Eubacteriales</taxon>
        <taxon>Clostridiaceae</taxon>
        <taxon>Oxobacter</taxon>
    </lineage>
</organism>
<protein>
    <submittedName>
        <fullName evidence="1">Uncharacterized protein</fullName>
    </submittedName>
</protein>
<dbReference type="STRING" id="36849.OXPF_34450"/>
<proteinExistence type="predicted"/>
<dbReference type="OrthoDB" id="9867626at2"/>
<gene>
    <name evidence="1" type="ORF">OXPF_34450</name>
</gene>
<evidence type="ECO:0000313" key="2">
    <source>
        <dbReference type="Proteomes" id="UP000050326"/>
    </source>
</evidence>
<dbReference type="Proteomes" id="UP000050326">
    <property type="component" value="Unassembled WGS sequence"/>
</dbReference>
<dbReference type="EMBL" id="LKET01000045">
    <property type="protein sequence ID" value="KPU43013.1"/>
    <property type="molecule type" value="Genomic_DNA"/>
</dbReference>
<evidence type="ECO:0000313" key="1">
    <source>
        <dbReference type="EMBL" id="KPU43013.1"/>
    </source>
</evidence>
<dbReference type="RefSeq" id="WP_054876440.1">
    <property type="nucleotide sequence ID" value="NZ_LKET01000045.1"/>
</dbReference>
<reference evidence="1 2" key="1">
    <citation type="submission" date="2015-09" db="EMBL/GenBank/DDBJ databases">
        <title>Genome sequence of Oxobacter pfennigii DSM 3222.</title>
        <authorList>
            <person name="Poehlein A."/>
            <person name="Bengelsdorf F.R."/>
            <person name="Schiel-Bengelsdorf B."/>
            <person name="Duerre P."/>
            <person name="Daniel R."/>
        </authorList>
    </citation>
    <scope>NUCLEOTIDE SEQUENCE [LARGE SCALE GENOMIC DNA]</scope>
    <source>
        <strain evidence="1 2">DSM 3222</strain>
    </source>
</reference>
<keyword evidence="2" id="KW-1185">Reference proteome</keyword>
<dbReference type="AlphaFoldDB" id="A0A0P9AD30"/>
<comment type="caution">
    <text evidence="1">The sequence shown here is derived from an EMBL/GenBank/DDBJ whole genome shotgun (WGS) entry which is preliminary data.</text>
</comment>